<dbReference type="AlphaFoldDB" id="A0A8J2M7F7"/>
<protein>
    <submittedName>
        <fullName evidence="2">Uncharacterized protein</fullName>
    </submittedName>
</protein>
<evidence type="ECO:0000256" key="1">
    <source>
        <dbReference type="SAM" id="MobiDB-lite"/>
    </source>
</evidence>
<name>A0A8J2M7F7_9BILA</name>
<keyword evidence="3" id="KW-1185">Reference proteome</keyword>
<evidence type="ECO:0000313" key="2">
    <source>
        <dbReference type="EMBL" id="CAG9535474.1"/>
    </source>
</evidence>
<feature type="compositionally biased region" description="Basic residues" evidence="1">
    <location>
        <begin position="1"/>
        <end position="23"/>
    </location>
</feature>
<accession>A0A8J2M7F7</accession>
<proteinExistence type="predicted"/>
<dbReference type="Proteomes" id="UP000746747">
    <property type="component" value="Unassembled WGS sequence"/>
</dbReference>
<comment type="caution">
    <text evidence="2">The sequence shown here is derived from an EMBL/GenBank/DDBJ whole genome shotgun (WGS) entry which is preliminary data.</text>
</comment>
<feature type="region of interest" description="Disordered" evidence="1">
    <location>
        <begin position="1"/>
        <end position="34"/>
    </location>
</feature>
<evidence type="ECO:0000313" key="3">
    <source>
        <dbReference type="Proteomes" id="UP000746747"/>
    </source>
</evidence>
<organism evidence="2 3">
    <name type="scientific">Cercopithifilaria johnstoni</name>
    <dbReference type="NCBI Taxonomy" id="2874296"/>
    <lineage>
        <taxon>Eukaryota</taxon>
        <taxon>Metazoa</taxon>
        <taxon>Ecdysozoa</taxon>
        <taxon>Nematoda</taxon>
        <taxon>Chromadorea</taxon>
        <taxon>Rhabditida</taxon>
        <taxon>Spirurina</taxon>
        <taxon>Spiruromorpha</taxon>
        <taxon>Filarioidea</taxon>
        <taxon>Onchocercidae</taxon>
        <taxon>Cercopithifilaria</taxon>
    </lineage>
</organism>
<dbReference type="EMBL" id="CAKAEH010001380">
    <property type="protein sequence ID" value="CAG9535474.1"/>
    <property type="molecule type" value="Genomic_DNA"/>
</dbReference>
<reference evidence="2" key="1">
    <citation type="submission" date="2021-09" db="EMBL/GenBank/DDBJ databases">
        <authorList>
            <consortium name="Pathogen Informatics"/>
        </authorList>
    </citation>
    <scope>NUCLEOTIDE SEQUENCE</scope>
</reference>
<gene>
    <name evidence="2" type="ORF">CJOHNSTONI_LOCUS5497</name>
</gene>
<dbReference type="OrthoDB" id="5787890at2759"/>
<sequence length="502" mass="58824">MDRKPYSKYRYKKKETHKLHHTSHPPSPPTPTLSNQCKPTNHFLKQPENYTILLRLVQLSSSRRKIWIIMSRFSSSDRHHMFQDVDRWNPLTSFTRHYTANERTNECAELDTLKNFKVESLFDYSLLQNGCNRKKIIQFDGIAPIIEDEDEPYFKGDACKLEHRRRTRGTVVEANNSMEVPIALTHYLRPNLKFDIVTTKTFLAMLCRFIDNERRFYRFNIERIGNLIIIEEVPFGDARPSKTYLQGALDILTGRFKNFETWYSRASMDYRQISLCEFGTMRILLRQHVDLTEPSSNGHISTQMHWQQKNTRQDPKKPFLPILNDTIESMSRMRGFIDQPDPIFHIDGTNVAIRGPLVPETPKKPIEIMCRSFQRFSFENLQMKWPNMVFSGADRIVSVLHVRGLIDHKPKSFSFRDIAPKGYKNTLARASALCRHIFDYIKAISNSDCDKFALIWVNDKLVPLDVNDGNHLVLYRRRLRGRALDESSFVSTPLRTSILRTF</sequence>